<dbReference type="AlphaFoldDB" id="A0AAD6HTT8"/>
<comment type="caution">
    <text evidence="1">The sequence shown here is derived from an EMBL/GenBank/DDBJ whole genome shotgun (WGS) entry which is preliminary data.</text>
</comment>
<protein>
    <submittedName>
        <fullName evidence="1">Uncharacterized protein</fullName>
    </submittedName>
</protein>
<reference evidence="1" key="2">
    <citation type="submission" date="2023-01" db="EMBL/GenBank/DDBJ databases">
        <authorList>
            <person name="Petersen C."/>
        </authorList>
    </citation>
    <scope>NUCLEOTIDE SEQUENCE</scope>
    <source>
        <strain evidence="1">IBT 17514</strain>
    </source>
</reference>
<keyword evidence="2" id="KW-1185">Reference proteome</keyword>
<evidence type="ECO:0000313" key="2">
    <source>
        <dbReference type="Proteomes" id="UP001215712"/>
    </source>
</evidence>
<reference evidence="1" key="1">
    <citation type="journal article" date="2023" name="IMA Fungus">
        <title>Comparative genomic study of the Penicillium genus elucidates a diverse pangenome and 15 lateral gene transfer events.</title>
        <authorList>
            <person name="Petersen C."/>
            <person name="Sorensen T."/>
            <person name="Nielsen M.R."/>
            <person name="Sondergaard T.E."/>
            <person name="Sorensen J.L."/>
            <person name="Fitzpatrick D.A."/>
            <person name="Frisvad J.C."/>
            <person name="Nielsen K.L."/>
        </authorList>
    </citation>
    <scope>NUCLEOTIDE SEQUENCE</scope>
    <source>
        <strain evidence="1">IBT 17514</strain>
    </source>
</reference>
<name>A0AAD6HTT8_9EURO</name>
<sequence length="54" mass="6000">MADEAADWLQDKFLGWMSAPPTNKIDLHYHYVPSFYSEAVEDAGGDPSGWPTPS</sequence>
<accession>A0AAD6HTT8</accession>
<gene>
    <name evidence="1" type="ORF">N7493_003083</name>
</gene>
<evidence type="ECO:0000313" key="1">
    <source>
        <dbReference type="EMBL" id="KAJ5734297.1"/>
    </source>
</evidence>
<dbReference type="EMBL" id="JAQJAN010000003">
    <property type="protein sequence ID" value="KAJ5734297.1"/>
    <property type="molecule type" value="Genomic_DNA"/>
</dbReference>
<organism evidence="1 2">
    <name type="scientific">Penicillium malachiteum</name>
    <dbReference type="NCBI Taxonomy" id="1324776"/>
    <lineage>
        <taxon>Eukaryota</taxon>
        <taxon>Fungi</taxon>
        <taxon>Dikarya</taxon>
        <taxon>Ascomycota</taxon>
        <taxon>Pezizomycotina</taxon>
        <taxon>Eurotiomycetes</taxon>
        <taxon>Eurotiomycetidae</taxon>
        <taxon>Eurotiales</taxon>
        <taxon>Aspergillaceae</taxon>
        <taxon>Penicillium</taxon>
    </lineage>
</organism>
<dbReference type="Proteomes" id="UP001215712">
    <property type="component" value="Unassembled WGS sequence"/>
</dbReference>
<proteinExistence type="predicted"/>